<evidence type="ECO:0000313" key="4">
    <source>
        <dbReference type="Proteomes" id="UP001501461"/>
    </source>
</evidence>
<accession>A0ABP5GE98</accession>
<protein>
    <submittedName>
        <fullName evidence="3">16S rRNA (Guanine(966)-N(2))-methyltransferase RsmD</fullName>
    </submittedName>
</protein>
<gene>
    <name evidence="3" type="primary">rsmD</name>
    <name evidence="3" type="ORF">GCM10009720_27230</name>
</gene>
<dbReference type="SUPFAM" id="SSF53335">
    <property type="entry name" value="S-adenosyl-L-methionine-dependent methyltransferases"/>
    <property type="match status" value="1"/>
</dbReference>
<dbReference type="Pfam" id="PF03602">
    <property type="entry name" value="Cons_hypoth95"/>
    <property type="match status" value="1"/>
</dbReference>
<keyword evidence="1" id="KW-0489">Methyltransferase</keyword>
<keyword evidence="4" id="KW-1185">Reference proteome</keyword>
<dbReference type="PIRSF" id="PIRSF004553">
    <property type="entry name" value="CHP00095"/>
    <property type="match status" value="1"/>
</dbReference>
<dbReference type="PANTHER" id="PTHR43542">
    <property type="entry name" value="METHYLTRANSFERASE"/>
    <property type="match status" value="1"/>
</dbReference>
<evidence type="ECO:0000256" key="1">
    <source>
        <dbReference type="ARBA" id="ARBA00022603"/>
    </source>
</evidence>
<dbReference type="RefSeq" id="WP_343959690.1">
    <property type="nucleotide sequence ID" value="NZ_BAAAMN010000057.1"/>
</dbReference>
<proteinExistence type="predicted"/>
<dbReference type="PROSITE" id="PS00092">
    <property type="entry name" value="N6_MTASE"/>
    <property type="match status" value="1"/>
</dbReference>
<organism evidence="3 4">
    <name type="scientific">Yaniella flava</name>
    <dbReference type="NCBI Taxonomy" id="287930"/>
    <lineage>
        <taxon>Bacteria</taxon>
        <taxon>Bacillati</taxon>
        <taxon>Actinomycetota</taxon>
        <taxon>Actinomycetes</taxon>
        <taxon>Micrococcales</taxon>
        <taxon>Micrococcaceae</taxon>
        <taxon>Yaniella</taxon>
    </lineage>
</organism>
<sequence>MSKIVAGQAGGLPLKAVPGSGTRPTTERAKEAVFSWLESRDWLAENAVLDLYTGSGGLAVEAASRGAATVTGVESAPPPSRVAEHNAQILNDALGRDVVTINQMRVQRFLGMTDPASWDLVLADPPYDIDEDELLAMIAQAFTVLMDDGLFVLERPYKAAEPHWPEGVYVVDARRYGEAMVYFVRREGY</sequence>
<evidence type="ECO:0000313" key="3">
    <source>
        <dbReference type="EMBL" id="GAA2044865.1"/>
    </source>
</evidence>
<dbReference type="CDD" id="cd02440">
    <property type="entry name" value="AdoMet_MTases"/>
    <property type="match status" value="1"/>
</dbReference>
<dbReference type="Proteomes" id="UP001501461">
    <property type="component" value="Unassembled WGS sequence"/>
</dbReference>
<dbReference type="InterPro" id="IPR002052">
    <property type="entry name" value="DNA_methylase_N6_adenine_CS"/>
</dbReference>
<dbReference type="EMBL" id="BAAAMN010000057">
    <property type="protein sequence ID" value="GAA2044865.1"/>
    <property type="molecule type" value="Genomic_DNA"/>
</dbReference>
<reference evidence="4" key="1">
    <citation type="journal article" date="2019" name="Int. J. Syst. Evol. Microbiol.">
        <title>The Global Catalogue of Microorganisms (GCM) 10K type strain sequencing project: providing services to taxonomists for standard genome sequencing and annotation.</title>
        <authorList>
            <consortium name="The Broad Institute Genomics Platform"/>
            <consortium name="The Broad Institute Genome Sequencing Center for Infectious Disease"/>
            <person name="Wu L."/>
            <person name="Ma J."/>
        </authorList>
    </citation>
    <scope>NUCLEOTIDE SEQUENCE [LARGE SCALE GENOMIC DNA]</scope>
    <source>
        <strain evidence="4">JCM 13595</strain>
    </source>
</reference>
<dbReference type="Gene3D" id="3.40.50.150">
    <property type="entry name" value="Vaccinia Virus protein VP39"/>
    <property type="match status" value="1"/>
</dbReference>
<dbReference type="InterPro" id="IPR029063">
    <property type="entry name" value="SAM-dependent_MTases_sf"/>
</dbReference>
<evidence type="ECO:0000256" key="2">
    <source>
        <dbReference type="ARBA" id="ARBA00022679"/>
    </source>
</evidence>
<dbReference type="PANTHER" id="PTHR43542:SF1">
    <property type="entry name" value="METHYLTRANSFERASE"/>
    <property type="match status" value="1"/>
</dbReference>
<dbReference type="InterPro" id="IPR004398">
    <property type="entry name" value="RNA_MeTrfase_RsmD"/>
</dbReference>
<comment type="caution">
    <text evidence="3">The sequence shown here is derived from an EMBL/GenBank/DDBJ whole genome shotgun (WGS) entry which is preliminary data.</text>
</comment>
<keyword evidence="2" id="KW-0808">Transferase</keyword>
<name>A0ABP5GE98_9MICC</name>